<evidence type="ECO:0000313" key="3">
    <source>
        <dbReference type="EMBL" id="GAA0288754.1"/>
    </source>
</evidence>
<feature type="domain" description="Methyltransferase type 11" evidence="2">
    <location>
        <begin position="70"/>
        <end position="159"/>
    </location>
</feature>
<dbReference type="InterPro" id="IPR029063">
    <property type="entry name" value="SAM-dependent_MTases_sf"/>
</dbReference>
<dbReference type="Gene3D" id="3.40.50.150">
    <property type="entry name" value="Vaccinia Virus protein VP39"/>
    <property type="match status" value="1"/>
</dbReference>
<reference evidence="4" key="1">
    <citation type="journal article" date="2019" name="Int. J. Syst. Evol. Microbiol.">
        <title>The Global Catalogue of Microorganisms (GCM) 10K type strain sequencing project: providing services to taxonomists for standard genome sequencing and annotation.</title>
        <authorList>
            <consortium name="The Broad Institute Genomics Platform"/>
            <consortium name="The Broad Institute Genome Sequencing Center for Infectious Disease"/>
            <person name="Wu L."/>
            <person name="Ma J."/>
        </authorList>
    </citation>
    <scope>NUCLEOTIDE SEQUENCE [LARGE SCALE GENOMIC DNA]</scope>
    <source>
        <strain evidence="4">JCM 4505</strain>
    </source>
</reference>
<proteinExistence type="predicted"/>
<evidence type="ECO:0000259" key="2">
    <source>
        <dbReference type="Pfam" id="PF08241"/>
    </source>
</evidence>
<dbReference type="Proteomes" id="UP001501867">
    <property type="component" value="Unassembled WGS sequence"/>
</dbReference>
<keyword evidence="3" id="KW-0808">Transferase</keyword>
<accession>A0ABP3F442</accession>
<dbReference type="InterPro" id="IPR013216">
    <property type="entry name" value="Methyltransf_11"/>
</dbReference>
<dbReference type="EMBL" id="BAAABV010000015">
    <property type="protein sequence ID" value="GAA0288754.1"/>
    <property type="molecule type" value="Genomic_DNA"/>
</dbReference>
<evidence type="ECO:0000313" key="4">
    <source>
        <dbReference type="Proteomes" id="UP001501867"/>
    </source>
</evidence>
<dbReference type="CDD" id="cd02440">
    <property type="entry name" value="AdoMet_MTases"/>
    <property type="match status" value="1"/>
</dbReference>
<comment type="caution">
    <text evidence="3">The sequence shown here is derived from an EMBL/GenBank/DDBJ whole genome shotgun (WGS) entry which is preliminary data.</text>
</comment>
<dbReference type="Pfam" id="PF08241">
    <property type="entry name" value="Methyltransf_11"/>
    <property type="match status" value="1"/>
</dbReference>
<name>A0ABP3F442_9ACTN</name>
<keyword evidence="3" id="KW-0489">Methyltransferase</keyword>
<dbReference type="GO" id="GO:0008168">
    <property type="term" value="F:methyltransferase activity"/>
    <property type="evidence" value="ECO:0007669"/>
    <property type="project" value="UniProtKB-KW"/>
</dbReference>
<dbReference type="PANTHER" id="PTHR43591">
    <property type="entry name" value="METHYLTRANSFERASE"/>
    <property type="match status" value="1"/>
</dbReference>
<protein>
    <submittedName>
        <fullName evidence="3">Class I SAM-dependent methyltransferase</fullName>
    </submittedName>
</protein>
<keyword evidence="4" id="KW-1185">Reference proteome</keyword>
<feature type="compositionally biased region" description="Low complexity" evidence="1">
    <location>
        <begin position="11"/>
        <end position="27"/>
    </location>
</feature>
<evidence type="ECO:0000256" key="1">
    <source>
        <dbReference type="SAM" id="MobiDB-lite"/>
    </source>
</evidence>
<gene>
    <name evidence="3" type="ORF">GCM10010302_28880</name>
</gene>
<sequence length="294" mass="31591">MRRRPPGGPPGIMARMGMRTGTRTGAGPERQGPMWAAGEAYEPYVGRWSRLVAARFVRRLDAAPGGSWRDVGCGTGAVTQAVLDAAEPADVIGVDPSQDYLAYARRHVADRRARFLRADAEHLPFTGSSASAVVSGLVLNFVPDPARAAAEMVRVVRPGRLVGVYLWDYGEGGMEAIRAFWDAATALDPGARALDEAVRFPLCTRAALGGLLAGAGLRDVRTEETRVPTPFRDFADYWTPFLGGQGPAPAYLAGLPEDHRARLRERLRAALPRAADGTIALHARAWAARGRRAA</sequence>
<feature type="region of interest" description="Disordered" evidence="1">
    <location>
        <begin position="1"/>
        <end position="34"/>
    </location>
</feature>
<organism evidence="3 4">
    <name type="scientific">Streptomyces polychromogenes</name>
    <dbReference type="NCBI Taxonomy" id="67342"/>
    <lineage>
        <taxon>Bacteria</taxon>
        <taxon>Bacillati</taxon>
        <taxon>Actinomycetota</taxon>
        <taxon>Actinomycetes</taxon>
        <taxon>Kitasatosporales</taxon>
        <taxon>Streptomycetaceae</taxon>
        <taxon>Streptomyces</taxon>
    </lineage>
</organism>
<dbReference type="SUPFAM" id="SSF53335">
    <property type="entry name" value="S-adenosyl-L-methionine-dependent methyltransferases"/>
    <property type="match status" value="1"/>
</dbReference>
<dbReference type="GO" id="GO:0032259">
    <property type="term" value="P:methylation"/>
    <property type="evidence" value="ECO:0007669"/>
    <property type="project" value="UniProtKB-KW"/>
</dbReference>